<dbReference type="PANTHER" id="PTHR21228">
    <property type="entry name" value="FAST LEU-RICH DOMAIN-CONTAINING"/>
    <property type="match status" value="1"/>
</dbReference>
<feature type="domain" description="RAP" evidence="3">
    <location>
        <begin position="402"/>
        <end position="460"/>
    </location>
</feature>
<dbReference type="SMART" id="SM00952">
    <property type="entry name" value="RAP"/>
    <property type="match status" value="1"/>
</dbReference>
<reference evidence="4 5" key="1">
    <citation type="submission" date="2015-07" db="EMBL/GenBank/DDBJ databases">
        <title>The genome of Dufourea novaeangliae.</title>
        <authorList>
            <person name="Pan H."/>
            <person name="Kapheim K."/>
        </authorList>
    </citation>
    <scope>NUCLEOTIDE SEQUENCE [LARGE SCALE GENOMIC DNA]</scope>
    <source>
        <strain evidence="4">0120121106</strain>
        <tissue evidence="4">Whole body</tissue>
    </source>
</reference>
<dbReference type="Pfam" id="PF08373">
    <property type="entry name" value="RAP"/>
    <property type="match status" value="1"/>
</dbReference>
<dbReference type="Proteomes" id="UP000076502">
    <property type="component" value="Unassembled WGS sequence"/>
</dbReference>
<dbReference type="STRING" id="178035.A0A154NWB7"/>
<dbReference type="GO" id="GO:0035770">
    <property type="term" value="C:ribonucleoprotein granule"/>
    <property type="evidence" value="ECO:0007669"/>
    <property type="project" value="TreeGrafter"/>
</dbReference>
<dbReference type="OrthoDB" id="6501018at2759"/>
<dbReference type="GO" id="GO:0003723">
    <property type="term" value="F:RNA binding"/>
    <property type="evidence" value="ECO:0007669"/>
    <property type="project" value="TreeGrafter"/>
</dbReference>
<dbReference type="AlphaFoldDB" id="A0A154NWB7"/>
<evidence type="ECO:0000313" key="4">
    <source>
        <dbReference type="EMBL" id="KZC03985.1"/>
    </source>
</evidence>
<dbReference type="InterPro" id="IPR010622">
    <property type="entry name" value="FAST_Leu-rich"/>
</dbReference>
<dbReference type="GO" id="GO:0000963">
    <property type="term" value="P:mitochondrial RNA processing"/>
    <property type="evidence" value="ECO:0007669"/>
    <property type="project" value="TreeGrafter"/>
</dbReference>
<evidence type="ECO:0000256" key="1">
    <source>
        <dbReference type="ARBA" id="ARBA00004173"/>
    </source>
</evidence>
<dbReference type="InterPro" id="IPR013579">
    <property type="entry name" value="FAST_2"/>
</dbReference>
<dbReference type="EMBL" id="KQ434773">
    <property type="protein sequence ID" value="KZC03985.1"/>
    <property type="molecule type" value="Genomic_DNA"/>
</dbReference>
<evidence type="ECO:0000313" key="5">
    <source>
        <dbReference type="Proteomes" id="UP000076502"/>
    </source>
</evidence>
<name>A0A154NWB7_DUFNO</name>
<comment type="subcellular location">
    <subcellularLocation>
        <location evidence="1">Mitochondrion</location>
    </subcellularLocation>
</comment>
<keyword evidence="5" id="KW-1185">Reference proteome</keyword>
<proteinExistence type="predicted"/>
<dbReference type="PROSITE" id="PS51286">
    <property type="entry name" value="RAP"/>
    <property type="match status" value="1"/>
</dbReference>
<dbReference type="InterPro" id="IPR013584">
    <property type="entry name" value="RAP"/>
</dbReference>
<dbReference type="Pfam" id="PF08368">
    <property type="entry name" value="FAST_2"/>
    <property type="match status" value="1"/>
</dbReference>
<dbReference type="GO" id="GO:0044528">
    <property type="term" value="P:regulation of mitochondrial mRNA stability"/>
    <property type="evidence" value="ECO:0007669"/>
    <property type="project" value="InterPro"/>
</dbReference>
<dbReference type="GO" id="GO:0005759">
    <property type="term" value="C:mitochondrial matrix"/>
    <property type="evidence" value="ECO:0007669"/>
    <property type="project" value="TreeGrafter"/>
</dbReference>
<dbReference type="InterPro" id="IPR050870">
    <property type="entry name" value="FAST_kinase"/>
</dbReference>
<dbReference type="Pfam" id="PF06743">
    <property type="entry name" value="FAST_1"/>
    <property type="match status" value="1"/>
</dbReference>
<dbReference type="PANTHER" id="PTHR21228:SF69">
    <property type="entry name" value="GH07286P"/>
    <property type="match status" value="1"/>
</dbReference>
<organism evidence="4 5">
    <name type="scientific">Dufourea novaeangliae</name>
    <name type="common">Sweat bee</name>
    <dbReference type="NCBI Taxonomy" id="178035"/>
    <lineage>
        <taxon>Eukaryota</taxon>
        <taxon>Metazoa</taxon>
        <taxon>Ecdysozoa</taxon>
        <taxon>Arthropoda</taxon>
        <taxon>Hexapoda</taxon>
        <taxon>Insecta</taxon>
        <taxon>Pterygota</taxon>
        <taxon>Neoptera</taxon>
        <taxon>Endopterygota</taxon>
        <taxon>Hymenoptera</taxon>
        <taxon>Apocrita</taxon>
        <taxon>Aculeata</taxon>
        <taxon>Apoidea</taxon>
        <taxon>Anthophila</taxon>
        <taxon>Halictidae</taxon>
        <taxon>Rophitinae</taxon>
        <taxon>Dufourea</taxon>
    </lineage>
</organism>
<accession>A0A154NWB7</accession>
<evidence type="ECO:0000256" key="2">
    <source>
        <dbReference type="ARBA" id="ARBA00023128"/>
    </source>
</evidence>
<gene>
    <name evidence="4" type="ORF">WN55_01245</name>
</gene>
<sequence>MNKEQLVKFNELKTTLYNTLKTQSIIAPKVQRAETIQDLLNLMKMPHLSRSDILNVMQTIIQWINKSENSSFIQSNKFILKEGINEAISTNNIEAPEVTDFSRYTKLSTSSMIKEVLQLAKSKSRKPKELKFLCDNITDYKEKLSVGECSTLMYSMCALNYCDERLLAKISSNLMNTVCTVKSGAVRSILKSMAVIKYKNNNLLAFICNVMMHSKEKIEPAHIVNIIYSFATLGFDSDHTSAVIEKYEKELTQDSVTADDWLHYVWSLVILNKVKHSFLESVLCDKFIMKMFSKDSSKHVTRKLKLLNISGAAKFSSDYNGPLLDNNAVVKDIVVPLSKQKVLYVKALEETLKSLAPSPSSLCYRINVNTKMGFFLDAECFVNSKSKLVSTTDTTVNNIDKVAIIIHDYFSYCYGSNELHGIYKLYNRLLENSGYKVLQISYQHFGLEDKLVKREQFLEMSIQSLK</sequence>
<protein>
    <submittedName>
        <fullName evidence="4">Protein TBRG4</fullName>
    </submittedName>
</protein>
<keyword evidence="2" id="KW-0496">Mitochondrion</keyword>
<evidence type="ECO:0000259" key="3">
    <source>
        <dbReference type="PROSITE" id="PS51286"/>
    </source>
</evidence>